<dbReference type="InterPro" id="IPR001387">
    <property type="entry name" value="Cro/C1-type_HTH"/>
</dbReference>
<dbReference type="InterPro" id="IPR010982">
    <property type="entry name" value="Lambda_DNA-bd_dom_sf"/>
</dbReference>
<comment type="caution">
    <text evidence="2">The sequence shown here is derived from an EMBL/GenBank/DDBJ whole genome shotgun (WGS) entry which is preliminary data.</text>
</comment>
<accession>A0ABU8EBB4</accession>
<dbReference type="Gene3D" id="1.10.260.40">
    <property type="entry name" value="lambda repressor-like DNA-binding domains"/>
    <property type="match status" value="1"/>
</dbReference>
<dbReference type="SMART" id="SM00530">
    <property type="entry name" value="HTH_XRE"/>
    <property type="match status" value="1"/>
</dbReference>
<dbReference type="Proteomes" id="UP001373496">
    <property type="component" value="Unassembled WGS sequence"/>
</dbReference>
<organism evidence="2 3">
    <name type="scientific">Klenkia terrae</name>
    <dbReference type="NCBI Taxonomy" id="1052259"/>
    <lineage>
        <taxon>Bacteria</taxon>
        <taxon>Bacillati</taxon>
        <taxon>Actinomycetota</taxon>
        <taxon>Actinomycetes</taxon>
        <taxon>Geodermatophilales</taxon>
        <taxon>Geodermatophilaceae</taxon>
        <taxon>Klenkia</taxon>
    </lineage>
</organism>
<protein>
    <submittedName>
        <fullName evidence="2">Helix-turn-helix transcriptional regulator</fullName>
    </submittedName>
</protein>
<dbReference type="PROSITE" id="PS50943">
    <property type="entry name" value="HTH_CROC1"/>
    <property type="match status" value="1"/>
</dbReference>
<reference evidence="2 3" key="1">
    <citation type="submission" date="2024-03" db="EMBL/GenBank/DDBJ databases">
        <title>Draft genome sequence of Klenkia terrae.</title>
        <authorList>
            <person name="Duangmal K."/>
            <person name="Chantavorakit T."/>
        </authorList>
    </citation>
    <scope>NUCLEOTIDE SEQUENCE [LARGE SCALE GENOMIC DNA]</scope>
    <source>
        <strain evidence="2 3">JCM 17786</strain>
    </source>
</reference>
<evidence type="ECO:0000259" key="1">
    <source>
        <dbReference type="PROSITE" id="PS50943"/>
    </source>
</evidence>
<dbReference type="CDD" id="cd00093">
    <property type="entry name" value="HTH_XRE"/>
    <property type="match status" value="1"/>
</dbReference>
<feature type="domain" description="HTH cro/C1-type" evidence="1">
    <location>
        <begin position="20"/>
        <end position="74"/>
    </location>
</feature>
<keyword evidence="3" id="KW-1185">Reference proteome</keyword>
<dbReference type="Pfam" id="PF13560">
    <property type="entry name" value="HTH_31"/>
    <property type="match status" value="1"/>
</dbReference>
<gene>
    <name evidence="2" type="ORF">UXQ13_20800</name>
</gene>
<dbReference type="RefSeq" id="WP_225232094.1">
    <property type="nucleotide sequence ID" value="NZ_JBAPLV010000032.1"/>
</dbReference>
<evidence type="ECO:0000313" key="2">
    <source>
        <dbReference type="EMBL" id="MEI4280928.1"/>
    </source>
</evidence>
<evidence type="ECO:0000313" key="3">
    <source>
        <dbReference type="Proteomes" id="UP001373496"/>
    </source>
</evidence>
<proteinExistence type="predicted"/>
<dbReference type="EMBL" id="JBAPLV010000032">
    <property type="protein sequence ID" value="MEI4280928.1"/>
    <property type="molecule type" value="Genomic_DNA"/>
</dbReference>
<dbReference type="SUPFAM" id="SSF47413">
    <property type="entry name" value="lambda repressor-like DNA-binding domains"/>
    <property type="match status" value="1"/>
</dbReference>
<name>A0ABU8EBB4_9ACTN</name>
<sequence>MATMGPTRMRDSQGLAANLLKLARAKTGVSQAQMAALAGVPRSTVERIEAGTRQPSLPTLGRLLAAVDLDMRIRLEPYDDHDDVLDANYAAMTPERRAATDARHEAMVALVDAGRAAQR</sequence>